<dbReference type="GeneID" id="78081358"/>
<feature type="domain" description="Stress-response A/B barrel" evidence="1">
    <location>
        <begin position="2"/>
        <end position="97"/>
    </location>
</feature>
<dbReference type="RefSeq" id="WP_006842049.1">
    <property type="nucleotide sequence ID" value="NZ_LT599021.1"/>
</dbReference>
<evidence type="ECO:0000313" key="2">
    <source>
        <dbReference type="EMBL" id="SBW00488.1"/>
    </source>
</evidence>
<protein>
    <recommendedName>
        <fullName evidence="1">Stress-response A/B barrel domain-containing protein</fullName>
    </recommendedName>
</protein>
<dbReference type="PANTHER" id="PTHR37832">
    <property type="entry name" value="BLL2683 PROTEIN"/>
    <property type="match status" value="1"/>
</dbReference>
<dbReference type="Gene3D" id="3.30.70.100">
    <property type="match status" value="1"/>
</dbReference>
<dbReference type="PANTHER" id="PTHR37832:SF1">
    <property type="entry name" value="STRESS-RESPONSE A_B BARREL DOMAIN-CONTAINING PROTEIN"/>
    <property type="match status" value="1"/>
</dbReference>
<evidence type="ECO:0000259" key="1">
    <source>
        <dbReference type="PROSITE" id="PS51502"/>
    </source>
</evidence>
<dbReference type="InterPro" id="IPR013097">
    <property type="entry name" value="Dabb"/>
</dbReference>
<dbReference type="PROSITE" id="PS51502">
    <property type="entry name" value="S_R_A_B_BARREL"/>
    <property type="match status" value="1"/>
</dbReference>
<dbReference type="SMART" id="SM00886">
    <property type="entry name" value="Dabb"/>
    <property type="match status" value="1"/>
</dbReference>
<reference evidence="2" key="1">
    <citation type="submission" date="2016-04" db="EMBL/GenBank/DDBJ databases">
        <authorList>
            <person name="Evans L.H."/>
            <person name="Alamgir A."/>
            <person name="Owens N."/>
            <person name="Weber N.D."/>
            <person name="Virtaneva K."/>
            <person name="Barbian K."/>
            <person name="Babar A."/>
            <person name="Rosenke K."/>
        </authorList>
    </citation>
    <scope>NUCLEOTIDE SEQUENCE</scope>
    <source>
        <strain evidence="2">86-2</strain>
    </source>
</reference>
<dbReference type="SUPFAM" id="SSF54909">
    <property type="entry name" value="Dimeric alpha+beta barrel"/>
    <property type="match status" value="1"/>
</dbReference>
<proteinExistence type="predicted"/>
<dbReference type="AlphaFoldDB" id="A0A212JM60"/>
<name>A0A212JM60_9BACT</name>
<gene>
    <name evidence="2" type="ORF">KL86DYS2_11862</name>
</gene>
<dbReference type="InterPro" id="IPR011008">
    <property type="entry name" value="Dimeric_a/b-barrel"/>
</dbReference>
<dbReference type="EMBL" id="FLUL01000001">
    <property type="protein sequence ID" value="SBW00488.1"/>
    <property type="molecule type" value="Genomic_DNA"/>
</dbReference>
<organism evidence="2">
    <name type="scientific">uncultured Dysgonomonas sp</name>
    <dbReference type="NCBI Taxonomy" id="206096"/>
    <lineage>
        <taxon>Bacteria</taxon>
        <taxon>Pseudomonadati</taxon>
        <taxon>Bacteroidota</taxon>
        <taxon>Bacteroidia</taxon>
        <taxon>Bacteroidales</taxon>
        <taxon>Dysgonomonadaceae</taxon>
        <taxon>Dysgonomonas</taxon>
        <taxon>environmental samples</taxon>
    </lineage>
</organism>
<sequence length="99" mass="11171">MIKHIVMWKLKDEAHGNDKATNAKLIKEKLEALSGKIDGLLKIEVGIDFLGGGNFDVALYSELSKKEDLEIYQNHPLHQAVLPFIREAVIDRKAVDFEV</sequence>
<accession>A0A212JM60</accession>
<dbReference type="Pfam" id="PF07876">
    <property type="entry name" value="Dabb"/>
    <property type="match status" value="1"/>
</dbReference>